<dbReference type="SUPFAM" id="SSF51905">
    <property type="entry name" value="FAD/NAD(P)-binding domain"/>
    <property type="match status" value="1"/>
</dbReference>
<dbReference type="EMBL" id="BOMG01000115">
    <property type="protein sequence ID" value="GID60822.1"/>
    <property type="molecule type" value="Genomic_DNA"/>
</dbReference>
<keyword evidence="2" id="KW-1185">Reference proteome</keyword>
<dbReference type="InterPro" id="IPR051704">
    <property type="entry name" value="FAD_aromatic-hydroxylase"/>
</dbReference>
<accession>A0ABQ3XQP5</accession>
<protein>
    <recommendedName>
        <fullName evidence="3">Monooxygenase</fullName>
    </recommendedName>
</protein>
<dbReference type="PANTHER" id="PTHR46865">
    <property type="entry name" value="OXIDOREDUCTASE-RELATED"/>
    <property type="match status" value="1"/>
</dbReference>
<comment type="caution">
    <text evidence="1">The sequence shown here is derived from an EMBL/GenBank/DDBJ whole genome shotgun (WGS) entry which is preliminary data.</text>
</comment>
<dbReference type="Gene3D" id="3.30.9.10">
    <property type="entry name" value="D-Amino Acid Oxidase, subunit A, domain 2"/>
    <property type="match status" value="1"/>
</dbReference>
<sequence length="254" mass="27046">MMAIPRGIAGLAAALRLTRTAVFGPDHRVDLPFVVAAFPLTIPDSAVPPSSATTYIGPGRTAAMVHLGPHRSAAFFTYRCGAPDRELERGAADALGAAFGDLGAGVPEAIAHLRSGPAEVYFDRVSQVALPRWSSGRVVLLGDAAWCVTLFAGHGAALALAGADQLGAALHKHGADRLGDALHKHGDDIPAALPRWEAGLRPEVVKRQALAHRGMHQYAPPSRFHVWMNDLTIRAITLPGIRDLVRRGIERQNR</sequence>
<dbReference type="RefSeq" id="WP_310380872.1">
    <property type="nucleotide sequence ID" value="NZ_JAVDQL010000001.1"/>
</dbReference>
<evidence type="ECO:0008006" key="3">
    <source>
        <dbReference type="Google" id="ProtNLM"/>
    </source>
</evidence>
<dbReference type="Gene3D" id="3.50.50.60">
    <property type="entry name" value="FAD/NAD(P)-binding domain"/>
    <property type="match status" value="1"/>
</dbReference>
<evidence type="ECO:0000313" key="1">
    <source>
        <dbReference type="EMBL" id="GID60822.1"/>
    </source>
</evidence>
<dbReference type="Proteomes" id="UP000612282">
    <property type="component" value="Unassembled WGS sequence"/>
</dbReference>
<gene>
    <name evidence="1" type="ORF">Aco03nite_092260</name>
</gene>
<proteinExistence type="predicted"/>
<organism evidence="1 2">
    <name type="scientific">Actinoplanes couchii</name>
    <dbReference type="NCBI Taxonomy" id="403638"/>
    <lineage>
        <taxon>Bacteria</taxon>
        <taxon>Bacillati</taxon>
        <taxon>Actinomycetota</taxon>
        <taxon>Actinomycetes</taxon>
        <taxon>Micromonosporales</taxon>
        <taxon>Micromonosporaceae</taxon>
        <taxon>Actinoplanes</taxon>
    </lineage>
</organism>
<name>A0ABQ3XQP5_9ACTN</name>
<dbReference type="InterPro" id="IPR036188">
    <property type="entry name" value="FAD/NAD-bd_sf"/>
</dbReference>
<reference evidence="1 2" key="1">
    <citation type="submission" date="2021-01" db="EMBL/GenBank/DDBJ databases">
        <title>Whole genome shotgun sequence of Actinoplanes couchii NBRC 106145.</title>
        <authorList>
            <person name="Komaki H."/>
            <person name="Tamura T."/>
        </authorList>
    </citation>
    <scope>NUCLEOTIDE SEQUENCE [LARGE SCALE GENOMIC DNA]</scope>
    <source>
        <strain evidence="1 2">NBRC 106145</strain>
    </source>
</reference>
<evidence type="ECO:0000313" key="2">
    <source>
        <dbReference type="Proteomes" id="UP000612282"/>
    </source>
</evidence>
<dbReference type="PANTHER" id="PTHR46865:SF8">
    <property type="entry name" value="POSSIBLE OXIDOREDUCTASE"/>
    <property type="match status" value="1"/>
</dbReference>